<dbReference type="OrthoDB" id="7165807at2759"/>
<sequence length="102" mass="11908">MQNKLTLIESKNSDNLESVARMKCLRTEEAAQQPYEEVSARLQSDLRNGLHWDEVDNRHKVYGYNELEVKAEEPLWRKYIDQFKNPLIILLLASALVSVCMQ</sequence>
<evidence type="ECO:0000313" key="2">
    <source>
        <dbReference type="EMBL" id="CAD7661671.1"/>
    </source>
</evidence>
<protein>
    <recommendedName>
        <fullName evidence="1">Cation-transporting P-type ATPase N-terminal domain-containing protein</fullName>
    </recommendedName>
</protein>
<dbReference type="InterPro" id="IPR023298">
    <property type="entry name" value="ATPase_P-typ_TM_dom_sf"/>
</dbReference>
<dbReference type="Gene3D" id="1.20.1110.10">
    <property type="entry name" value="Calcium-transporting ATPase, transmembrane domain"/>
    <property type="match status" value="1"/>
</dbReference>
<dbReference type="Gene3D" id="2.70.150.10">
    <property type="entry name" value="Calcium-transporting ATPase, cytoplasmic transduction domain A"/>
    <property type="match status" value="1"/>
</dbReference>
<name>A0A7R9MKV6_9ACAR</name>
<dbReference type="InterPro" id="IPR004014">
    <property type="entry name" value="ATPase_P-typ_cation-transptr_N"/>
</dbReference>
<gene>
    <name evidence="2" type="ORF">ONB1V03_LOCUS18231</name>
</gene>
<dbReference type="PANTHER" id="PTHR42861">
    <property type="entry name" value="CALCIUM-TRANSPORTING ATPASE"/>
    <property type="match status" value="1"/>
</dbReference>
<dbReference type="EMBL" id="CAJPVJ010024573">
    <property type="protein sequence ID" value="CAG2178807.1"/>
    <property type="molecule type" value="Genomic_DNA"/>
</dbReference>
<reference evidence="2" key="1">
    <citation type="submission" date="2020-11" db="EMBL/GenBank/DDBJ databases">
        <authorList>
            <person name="Tran Van P."/>
        </authorList>
    </citation>
    <scope>NUCLEOTIDE SEQUENCE</scope>
</reference>
<feature type="non-terminal residue" evidence="2">
    <location>
        <position position="1"/>
    </location>
</feature>
<keyword evidence="3" id="KW-1185">Reference proteome</keyword>
<dbReference type="Proteomes" id="UP000728032">
    <property type="component" value="Unassembled WGS sequence"/>
</dbReference>
<organism evidence="2">
    <name type="scientific">Oppiella nova</name>
    <dbReference type="NCBI Taxonomy" id="334625"/>
    <lineage>
        <taxon>Eukaryota</taxon>
        <taxon>Metazoa</taxon>
        <taxon>Ecdysozoa</taxon>
        <taxon>Arthropoda</taxon>
        <taxon>Chelicerata</taxon>
        <taxon>Arachnida</taxon>
        <taxon>Acari</taxon>
        <taxon>Acariformes</taxon>
        <taxon>Sarcoptiformes</taxon>
        <taxon>Oribatida</taxon>
        <taxon>Brachypylina</taxon>
        <taxon>Oppioidea</taxon>
        <taxon>Oppiidae</taxon>
        <taxon>Oppiella</taxon>
    </lineage>
</organism>
<dbReference type="SMART" id="SM00831">
    <property type="entry name" value="Cation_ATPase_N"/>
    <property type="match status" value="1"/>
</dbReference>
<dbReference type="GO" id="GO:0005388">
    <property type="term" value="F:P-type calcium transporter activity"/>
    <property type="evidence" value="ECO:0007669"/>
    <property type="project" value="UniProtKB-EC"/>
</dbReference>
<proteinExistence type="predicted"/>
<dbReference type="SUPFAM" id="SSF81665">
    <property type="entry name" value="Calcium ATPase, transmembrane domain M"/>
    <property type="match status" value="1"/>
</dbReference>
<feature type="domain" description="Cation-transporting P-type ATPase N-terminal" evidence="1">
    <location>
        <begin position="28"/>
        <end position="102"/>
    </location>
</feature>
<dbReference type="AlphaFoldDB" id="A0A7R9MKV6"/>
<evidence type="ECO:0000259" key="1">
    <source>
        <dbReference type="SMART" id="SM00831"/>
    </source>
</evidence>
<accession>A0A7R9MKV6</accession>
<dbReference type="EMBL" id="OC939398">
    <property type="protein sequence ID" value="CAD7661671.1"/>
    <property type="molecule type" value="Genomic_DNA"/>
</dbReference>
<evidence type="ECO:0000313" key="3">
    <source>
        <dbReference type="Proteomes" id="UP000728032"/>
    </source>
</evidence>
<dbReference type="Pfam" id="PF00690">
    <property type="entry name" value="Cation_ATPase_N"/>
    <property type="match status" value="1"/>
</dbReference>